<evidence type="ECO:0000256" key="8">
    <source>
        <dbReference type="ARBA" id="ARBA00023157"/>
    </source>
</evidence>
<dbReference type="SUPFAM" id="SSF55486">
    <property type="entry name" value="Metalloproteases ('zincins'), catalytic domain"/>
    <property type="match status" value="1"/>
</dbReference>
<dbReference type="InterPro" id="IPR024079">
    <property type="entry name" value="MetalloPept_cat_dom_sf"/>
</dbReference>
<dbReference type="Pfam" id="PF05572">
    <property type="entry name" value="Peptidase_M43"/>
    <property type="match status" value="1"/>
</dbReference>
<gene>
    <name evidence="12" type="ORF">OEA66_15625</name>
</gene>
<keyword evidence="5" id="KW-0378">Hydrolase</keyword>
<dbReference type="NCBIfam" id="TIGR04183">
    <property type="entry name" value="Por_Secre_tail"/>
    <property type="match status" value="1"/>
</dbReference>
<dbReference type="PANTHER" id="PTHR47466">
    <property type="match status" value="1"/>
</dbReference>
<keyword evidence="7 12" id="KW-0482">Metalloprotease</keyword>
<evidence type="ECO:0000259" key="10">
    <source>
        <dbReference type="Pfam" id="PF05572"/>
    </source>
</evidence>
<organism evidence="12 13">
    <name type="scientific">Chryseobacterium luquanense</name>
    <dbReference type="NCBI Taxonomy" id="2983766"/>
    <lineage>
        <taxon>Bacteria</taxon>
        <taxon>Pseudomonadati</taxon>
        <taxon>Bacteroidota</taxon>
        <taxon>Flavobacteriia</taxon>
        <taxon>Flavobacteriales</taxon>
        <taxon>Weeksellaceae</taxon>
        <taxon>Chryseobacterium group</taxon>
        <taxon>Chryseobacterium</taxon>
    </lineage>
</organism>
<dbReference type="Proteomes" id="UP001070176">
    <property type="component" value="Unassembled WGS sequence"/>
</dbReference>
<evidence type="ECO:0000313" key="13">
    <source>
        <dbReference type="Proteomes" id="UP001070176"/>
    </source>
</evidence>
<reference evidence="12" key="1">
    <citation type="submission" date="2022-10" db="EMBL/GenBank/DDBJ databases">
        <title>Chryseobacterium sp. nov., a novel bacterial species.</title>
        <authorList>
            <person name="Cao Y."/>
        </authorList>
    </citation>
    <scope>NUCLEOTIDE SEQUENCE</scope>
    <source>
        <strain evidence="12">KC 927</strain>
    </source>
</reference>
<name>A0ABT3Y6K0_9FLAO</name>
<dbReference type="Gene3D" id="3.40.390.10">
    <property type="entry name" value="Collagenase (Catalytic Domain)"/>
    <property type="match status" value="1"/>
</dbReference>
<evidence type="ECO:0000256" key="9">
    <source>
        <dbReference type="SAM" id="SignalP"/>
    </source>
</evidence>
<dbReference type="InterPro" id="IPR008754">
    <property type="entry name" value="Peptidase_M43"/>
</dbReference>
<dbReference type="CDD" id="cd04275">
    <property type="entry name" value="ZnMc_pappalysin_like"/>
    <property type="match status" value="1"/>
</dbReference>
<feature type="chain" id="PRO_5045525186" evidence="9">
    <location>
        <begin position="19"/>
        <end position="671"/>
    </location>
</feature>
<evidence type="ECO:0000256" key="3">
    <source>
        <dbReference type="ARBA" id="ARBA00022723"/>
    </source>
</evidence>
<accession>A0ABT3Y6K0</accession>
<keyword evidence="2" id="KW-0645">Protease</keyword>
<evidence type="ECO:0000256" key="6">
    <source>
        <dbReference type="ARBA" id="ARBA00022833"/>
    </source>
</evidence>
<proteinExistence type="inferred from homology"/>
<evidence type="ECO:0000256" key="7">
    <source>
        <dbReference type="ARBA" id="ARBA00023049"/>
    </source>
</evidence>
<dbReference type="RefSeq" id="WP_267282263.1">
    <property type="nucleotide sequence ID" value="NZ_JAOVZV010000018.1"/>
</dbReference>
<dbReference type="InterPro" id="IPR026444">
    <property type="entry name" value="Secre_tail"/>
</dbReference>
<feature type="domain" description="Secretion system C-terminal sorting" evidence="11">
    <location>
        <begin position="603"/>
        <end position="669"/>
    </location>
</feature>
<evidence type="ECO:0000256" key="2">
    <source>
        <dbReference type="ARBA" id="ARBA00022670"/>
    </source>
</evidence>
<evidence type="ECO:0000256" key="1">
    <source>
        <dbReference type="ARBA" id="ARBA00008721"/>
    </source>
</evidence>
<protein>
    <submittedName>
        <fullName evidence="12">M43 family zinc metalloprotease</fullName>
    </submittedName>
</protein>
<dbReference type="EMBL" id="JAOVZV010000018">
    <property type="protein sequence ID" value="MCX8533786.1"/>
    <property type="molecule type" value="Genomic_DNA"/>
</dbReference>
<dbReference type="GO" id="GO:0008237">
    <property type="term" value="F:metallopeptidase activity"/>
    <property type="evidence" value="ECO:0007669"/>
    <property type="project" value="UniProtKB-KW"/>
</dbReference>
<evidence type="ECO:0000256" key="4">
    <source>
        <dbReference type="ARBA" id="ARBA00022729"/>
    </source>
</evidence>
<keyword evidence="13" id="KW-1185">Reference proteome</keyword>
<evidence type="ECO:0000259" key="11">
    <source>
        <dbReference type="Pfam" id="PF18962"/>
    </source>
</evidence>
<evidence type="ECO:0000313" key="12">
    <source>
        <dbReference type="EMBL" id="MCX8533786.1"/>
    </source>
</evidence>
<evidence type="ECO:0000256" key="5">
    <source>
        <dbReference type="ARBA" id="ARBA00022801"/>
    </source>
</evidence>
<comment type="caution">
    <text evidence="12">The sequence shown here is derived from an EMBL/GenBank/DDBJ whole genome shotgun (WGS) entry which is preliminary data.</text>
</comment>
<keyword evidence="4 9" id="KW-0732">Signal</keyword>
<feature type="domain" description="Peptidase M43 pregnancy-associated plasma-A" evidence="10">
    <location>
        <begin position="191"/>
        <end position="350"/>
    </location>
</feature>
<dbReference type="PANTHER" id="PTHR47466:SF1">
    <property type="entry name" value="METALLOPROTEASE MEP1 (AFU_ORTHOLOGUE AFUA_1G07730)-RELATED"/>
    <property type="match status" value="1"/>
</dbReference>
<comment type="similarity">
    <text evidence="1">Belongs to the peptidase M43B family.</text>
</comment>
<keyword evidence="3" id="KW-0479">Metal-binding</keyword>
<dbReference type="Pfam" id="PF18962">
    <property type="entry name" value="Por_Secre_tail"/>
    <property type="match status" value="1"/>
</dbReference>
<feature type="signal peptide" evidence="9">
    <location>
        <begin position="1"/>
        <end position="18"/>
    </location>
</feature>
<keyword evidence="8" id="KW-1015">Disulfide bond</keyword>
<sequence length="671" mass="72660">MKKFTVSKLILLFSIVFAATFSAQKFENSKLVFGKAYTMDELKDANGVMRCATTGYEKYLQAMYPDRMTDSQFEAWINPLIENAKQNKSQNGGIITIPVVVHVIHAGQAYGVAPNITDTQVQSQITVMNNDYRKASGTPGFNTNPVGADIMIQFALAKVDPNGNPTNGIDRVNLCYTSWTQAGVNSYVKPRTIWDPTRYMNMWSVQFGGSSSTLLGYAQFPSNSGLAGLNTSGGLATTDGVVANYSTFGSSDYDDGTFILGAPYDKGRTMTHEVGHFLGLRHIWGDATCGTDYCADTPTAHTANYTCNEFIASCDNASVFEMVQNYMDYTNDTCMNIFTVNQKDRITAVMNNSPRRLELKTSTADIAIPLFANDGEVKLETNCTTTANSTCSGTAASTTKISLYNRGTSTMTSAVITYGVGTNTQSYTWSGSLAPNRYALIDLSVPGTMPSGNMTITVTTVNGVADQRASNSSLTTYFVGSGAVPAVQGTYAFNLQRDIYGSETTWNLKNSAGTIVYSGAATADTSTLPVVYTQNWNLTPGCYTFTINDSESDGIYEYGGYYNLKDSAGNIVFQGSSFFDIQTRAVNVTVLATGETKLESFAIYPNPATDVLNITKVSNKAKFEIHNAVGQIVKAGEINNNQVKVSELVRGTYIITINDKGVSESVKFIKK</sequence>
<keyword evidence="6" id="KW-0862">Zinc</keyword>